<dbReference type="Pfam" id="PF08843">
    <property type="entry name" value="AbiEii"/>
    <property type="match status" value="1"/>
</dbReference>
<dbReference type="Gene3D" id="3.30.460.40">
    <property type="match status" value="1"/>
</dbReference>
<dbReference type="InterPro" id="IPR043519">
    <property type="entry name" value="NT_sf"/>
</dbReference>
<dbReference type="SUPFAM" id="SSF81301">
    <property type="entry name" value="Nucleotidyltransferase"/>
    <property type="match status" value="1"/>
</dbReference>
<dbReference type="AlphaFoldDB" id="A0A0B0ED78"/>
<evidence type="ECO:0008006" key="3">
    <source>
        <dbReference type="Google" id="ProtNLM"/>
    </source>
</evidence>
<organism evidence="1 2">
    <name type="scientific">Candidatus Scalindua brodae</name>
    <dbReference type="NCBI Taxonomy" id="237368"/>
    <lineage>
        <taxon>Bacteria</taxon>
        <taxon>Pseudomonadati</taxon>
        <taxon>Planctomycetota</taxon>
        <taxon>Candidatus Brocadiia</taxon>
        <taxon>Candidatus Brocadiales</taxon>
        <taxon>Candidatus Scalinduaceae</taxon>
        <taxon>Candidatus Scalindua</taxon>
    </lineage>
</organism>
<dbReference type="Proteomes" id="UP000030652">
    <property type="component" value="Unassembled WGS sequence"/>
</dbReference>
<dbReference type="eggNOG" id="ENOG502Z98B">
    <property type="taxonomic scope" value="Bacteria"/>
</dbReference>
<dbReference type="InterPro" id="IPR014942">
    <property type="entry name" value="AbiEii"/>
</dbReference>
<dbReference type="EMBL" id="JRYO01000250">
    <property type="protein sequence ID" value="KHE90644.1"/>
    <property type="molecule type" value="Genomic_DNA"/>
</dbReference>
<sequence>MEQSELMSLIIQAFESLKIPYMITGSQASAYYGEPRFTRDIDVVTELKEEQVDDFSRFFPGEEFYCDKDMIRAEIKRHGQFNIIHSTSGLKIDIILTKVTPFSKTEFSRRKPGAVSPEQEAYFASPEDVIIKKMDFYREGESEKHLRDITGILKISSDIIDIGYITKWADSLSLREIWDAILKRIKE</sequence>
<name>A0A0B0ED78_9BACT</name>
<evidence type="ECO:0000313" key="1">
    <source>
        <dbReference type="EMBL" id="KHE90644.1"/>
    </source>
</evidence>
<protein>
    <recommendedName>
        <fullName evidence="3">Nucleotidyltransferase</fullName>
    </recommendedName>
</protein>
<reference evidence="1 2" key="1">
    <citation type="submission" date="2014-10" db="EMBL/GenBank/DDBJ databases">
        <title>Draft genome of anammox bacterium scalindua brodae, obtained using differential coverage binning of sequence data from two enrichment reactors.</title>
        <authorList>
            <person name="Speth D.R."/>
            <person name="Russ L."/>
            <person name="Kartal B."/>
            <person name="Op den Camp H.J."/>
            <person name="Dutilh B.E."/>
            <person name="Jetten M.S."/>
        </authorList>
    </citation>
    <scope>NUCLEOTIDE SEQUENCE [LARGE SCALE GENOMIC DNA]</scope>
    <source>
        <strain evidence="1">RU1</strain>
    </source>
</reference>
<comment type="caution">
    <text evidence="1">The sequence shown here is derived from an EMBL/GenBank/DDBJ whole genome shotgun (WGS) entry which is preliminary data.</text>
</comment>
<proteinExistence type="predicted"/>
<gene>
    <name evidence="1" type="ORF">SCABRO_03600</name>
</gene>
<accession>A0A0B0ED78</accession>
<evidence type="ECO:0000313" key="2">
    <source>
        <dbReference type="Proteomes" id="UP000030652"/>
    </source>
</evidence>